<reference evidence="2" key="1">
    <citation type="journal article" date="2019" name="Int. J. Syst. Evol. Microbiol.">
        <title>The Global Catalogue of Microorganisms (GCM) 10K type strain sequencing project: providing services to taxonomists for standard genome sequencing and annotation.</title>
        <authorList>
            <consortium name="The Broad Institute Genomics Platform"/>
            <consortium name="The Broad Institute Genome Sequencing Center for Infectious Disease"/>
            <person name="Wu L."/>
            <person name="Ma J."/>
        </authorList>
    </citation>
    <scope>NUCLEOTIDE SEQUENCE [LARGE SCALE GENOMIC DNA]</scope>
    <source>
        <strain evidence="2">KACC 12633</strain>
    </source>
</reference>
<dbReference type="Gene3D" id="2.60.120.200">
    <property type="match status" value="1"/>
</dbReference>
<dbReference type="RefSeq" id="WP_266345314.1">
    <property type="nucleotide sequence ID" value="NZ_JAPKNH010000007.1"/>
</dbReference>
<keyword evidence="2" id="KW-1185">Reference proteome</keyword>
<gene>
    <name evidence="1" type="ORF">ACFPP9_19270</name>
</gene>
<sequence length="190" mass="21502">MYDAAEWMNEPPEWSVQSDILKVTTAAETDFWQSTFYGFRRDNGHFLRRQVEGDFTALVEFEGQYETLYDQAGLMLRLDERNWIKLGIEHSDGITNFSLVCTRDGLSDWSVTARPLLAGPQAVRLTRVGGAAIAHYRDPEGGWQLMRLCPFPETSSLQIGPMTCSPQRAGFQVRFTRFEVGPPIANPLHG</sequence>
<dbReference type="InterPro" id="IPR013320">
    <property type="entry name" value="ConA-like_dom_sf"/>
</dbReference>
<accession>A0ABW0Q5J2</accession>
<dbReference type="InterPro" id="IPR015987">
    <property type="entry name" value="UCP022704"/>
</dbReference>
<dbReference type="SUPFAM" id="SSF49899">
    <property type="entry name" value="Concanavalin A-like lectins/glucanases"/>
    <property type="match status" value="1"/>
</dbReference>
<dbReference type="EMBL" id="JBHSML010000012">
    <property type="protein sequence ID" value="MFC5517929.1"/>
    <property type="molecule type" value="Genomic_DNA"/>
</dbReference>
<comment type="caution">
    <text evidence="1">The sequence shown here is derived from an EMBL/GenBank/DDBJ whole genome shotgun (WGS) entry which is preliminary data.</text>
</comment>
<dbReference type="PANTHER" id="PTHR35332">
    <property type="entry name" value="REGULATION OF ENOLASE PROTEIN 1"/>
    <property type="match status" value="1"/>
</dbReference>
<evidence type="ECO:0000313" key="1">
    <source>
        <dbReference type="EMBL" id="MFC5517929.1"/>
    </source>
</evidence>
<dbReference type="Proteomes" id="UP001596150">
    <property type="component" value="Unassembled WGS sequence"/>
</dbReference>
<dbReference type="InterPro" id="IPR009784">
    <property type="entry name" value="DUF1349"/>
</dbReference>
<dbReference type="PANTHER" id="PTHR35332:SF2">
    <property type="entry name" value="REGULATION OF ENOLASE PROTEIN 1"/>
    <property type="match status" value="1"/>
</dbReference>
<proteinExistence type="predicted"/>
<dbReference type="PIRSF" id="PIRSF022704">
    <property type="entry name" value="UCP022704"/>
    <property type="match status" value="1"/>
</dbReference>
<name>A0ABW0Q5J2_9HYPH</name>
<dbReference type="Pfam" id="PF07081">
    <property type="entry name" value="DUF1349"/>
    <property type="match status" value="1"/>
</dbReference>
<evidence type="ECO:0000313" key="2">
    <source>
        <dbReference type="Proteomes" id="UP001596150"/>
    </source>
</evidence>
<protein>
    <submittedName>
        <fullName evidence="1">DUF1349 domain-containing protein</fullName>
    </submittedName>
</protein>
<organism evidence="1 2">
    <name type="scientific">Kaistia terrae</name>
    <dbReference type="NCBI Taxonomy" id="537017"/>
    <lineage>
        <taxon>Bacteria</taxon>
        <taxon>Pseudomonadati</taxon>
        <taxon>Pseudomonadota</taxon>
        <taxon>Alphaproteobacteria</taxon>
        <taxon>Hyphomicrobiales</taxon>
        <taxon>Kaistiaceae</taxon>
        <taxon>Kaistia</taxon>
    </lineage>
</organism>